<dbReference type="RefSeq" id="XP_062704265.1">
    <property type="nucleotide sequence ID" value="XM_062848281.1"/>
</dbReference>
<name>A0ABM1Z6E8_AEDAL</name>
<evidence type="ECO:0000259" key="3">
    <source>
        <dbReference type="PROSITE" id="PS50994"/>
    </source>
</evidence>
<dbReference type="Gene3D" id="3.30.420.10">
    <property type="entry name" value="Ribonuclease H-like superfamily/Ribonuclease H"/>
    <property type="match status" value="1"/>
</dbReference>
<evidence type="ECO:0000313" key="4">
    <source>
        <dbReference type="EnsemblMetazoa" id="AALFPA23_015510.P22553"/>
    </source>
</evidence>
<protein>
    <recommendedName>
        <fullName evidence="1">RNA-directed DNA polymerase</fullName>
        <ecNumber evidence="1">2.7.7.49</ecNumber>
    </recommendedName>
</protein>
<sequence>MSKEAEPFDDSSEDHVLFALDAGVMDITLADIEVAAEADDELKQVAEALVDDTWPTELRKYESQKKHLHSIGSMICKDEKIVLPSSLRRRAMESAHGGHIGEVAMKRIMREFFWWPRMASETERFVKECQTCCMLSRKNAPVPISSRDLPDGPWDIIQMDFLSIPGYGSGDFLTVVDTYSRYLSVVEMRRKTAEATNAALCGIFKTWGCPRVLQSDNGPPFSSTTFCSFWENKGVAVRKSIPLSPQSNGLIERQNQSLIKAVSASTIDGSNWRYSLEQFVHSHNTLIPHARLRVTPFELLVGFKYRGQFPSLWNEWNPKELDRESIRELDAEAKLYSKHYADSARGAKESNIKVGDVVLISQQKKSKSDPTFSAERFTVITRTGAKVVIMSSNGVQYARNVQDVKLAPPVEDIDDSQKGTRVSVCERDLGPDSERTAWSRGEWMGNDAKDLERRESRRPFGSRVRLDDDGKI</sequence>
<proteinExistence type="predicted"/>
<dbReference type="InterPro" id="IPR036397">
    <property type="entry name" value="RNaseH_sf"/>
</dbReference>
<feature type="region of interest" description="Disordered" evidence="2">
    <location>
        <begin position="427"/>
        <end position="472"/>
    </location>
</feature>
<dbReference type="EC" id="2.7.7.49" evidence="1"/>
<evidence type="ECO:0000313" key="5">
    <source>
        <dbReference type="Proteomes" id="UP000069940"/>
    </source>
</evidence>
<reference evidence="4" key="2">
    <citation type="submission" date="2025-05" db="UniProtKB">
        <authorList>
            <consortium name="EnsemblMetazoa"/>
        </authorList>
    </citation>
    <scope>IDENTIFICATION</scope>
    <source>
        <strain evidence="4">Foshan</strain>
    </source>
</reference>
<feature type="compositionally biased region" description="Basic and acidic residues" evidence="2">
    <location>
        <begin position="427"/>
        <end position="437"/>
    </location>
</feature>
<reference evidence="5" key="1">
    <citation type="journal article" date="2015" name="Proc. Natl. Acad. Sci. U.S.A.">
        <title>Genome sequence of the Asian Tiger mosquito, Aedes albopictus, reveals insights into its biology, genetics, and evolution.</title>
        <authorList>
            <person name="Chen X.G."/>
            <person name="Jiang X."/>
            <person name="Gu J."/>
            <person name="Xu M."/>
            <person name="Wu Y."/>
            <person name="Deng Y."/>
            <person name="Zhang C."/>
            <person name="Bonizzoni M."/>
            <person name="Dermauw W."/>
            <person name="Vontas J."/>
            <person name="Armbruster P."/>
            <person name="Huang X."/>
            <person name="Yang Y."/>
            <person name="Zhang H."/>
            <person name="He W."/>
            <person name="Peng H."/>
            <person name="Liu Y."/>
            <person name="Wu K."/>
            <person name="Chen J."/>
            <person name="Lirakis M."/>
            <person name="Topalis P."/>
            <person name="Van Leeuwen T."/>
            <person name="Hall A.B."/>
            <person name="Jiang X."/>
            <person name="Thorpe C."/>
            <person name="Mueller R.L."/>
            <person name="Sun C."/>
            <person name="Waterhouse R.M."/>
            <person name="Yan G."/>
            <person name="Tu Z.J."/>
            <person name="Fang X."/>
            <person name="James A.A."/>
        </authorList>
    </citation>
    <scope>NUCLEOTIDE SEQUENCE [LARGE SCALE GENOMIC DNA]</scope>
    <source>
        <strain evidence="5">Foshan</strain>
    </source>
</reference>
<dbReference type="GeneID" id="134286637"/>
<dbReference type="PANTHER" id="PTHR37984:SF11">
    <property type="entry name" value="INTEGRASE CATALYTIC DOMAIN-CONTAINING PROTEIN"/>
    <property type="match status" value="1"/>
</dbReference>
<dbReference type="InterPro" id="IPR041588">
    <property type="entry name" value="Integrase_H2C2"/>
</dbReference>
<accession>A0ABM1Z6E8</accession>
<feature type="domain" description="Integrase catalytic" evidence="3">
    <location>
        <begin position="149"/>
        <end position="304"/>
    </location>
</feature>
<dbReference type="InterPro" id="IPR012337">
    <property type="entry name" value="RNaseH-like_sf"/>
</dbReference>
<dbReference type="InterPro" id="IPR001584">
    <property type="entry name" value="Integrase_cat-core"/>
</dbReference>
<keyword evidence="5" id="KW-1185">Reference proteome</keyword>
<dbReference type="Pfam" id="PF00665">
    <property type="entry name" value="rve"/>
    <property type="match status" value="1"/>
</dbReference>
<evidence type="ECO:0000256" key="2">
    <source>
        <dbReference type="SAM" id="MobiDB-lite"/>
    </source>
</evidence>
<dbReference type="InterPro" id="IPR050951">
    <property type="entry name" value="Retrovirus_Pol_polyprotein"/>
</dbReference>
<dbReference type="PROSITE" id="PS50994">
    <property type="entry name" value="INTEGRASE"/>
    <property type="match status" value="1"/>
</dbReference>
<dbReference type="Pfam" id="PF17921">
    <property type="entry name" value="Integrase_H2C2"/>
    <property type="match status" value="1"/>
</dbReference>
<dbReference type="Proteomes" id="UP000069940">
    <property type="component" value="Unassembled WGS sequence"/>
</dbReference>
<evidence type="ECO:0000256" key="1">
    <source>
        <dbReference type="ARBA" id="ARBA00012493"/>
    </source>
</evidence>
<feature type="compositionally biased region" description="Basic and acidic residues" evidence="2">
    <location>
        <begin position="447"/>
        <end position="472"/>
    </location>
</feature>
<dbReference type="Gene3D" id="1.10.340.70">
    <property type="match status" value="1"/>
</dbReference>
<organism evidence="4 5">
    <name type="scientific">Aedes albopictus</name>
    <name type="common">Asian tiger mosquito</name>
    <name type="synonym">Stegomyia albopicta</name>
    <dbReference type="NCBI Taxonomy" id="7160"/>
    <lineage>
        <taxon>Eukaryota</taxon>
        <taxon>Metazoa</taxon>
        <taxon>Ecdysozoa</taxon>
        <taxon>Arthropoda</taxon>
        <taxon>Hexapoda</taxon>
        <taxon>Insecta</taxon>
        <taxon>Pterygota</taxon>
        <taxon>Neoptera</taxon>
        <taxon>Endopterygota</taxon>
        <taxon>Diptera</taxon>
        <taxon>Nematocera</taxon>
        <taxon>Culicoidea</taxon>
        <taxon>Culicidae</taxon>
        <taxon>Culicinae</taxon>
        <taxon>Aedini</taxon>
        <taxon>Aedes</taxon>
        <taxon>Stegomyia</taxon>
    </lineage>
</organism>
<dbReference type="SUPFAM" id="SSF53098">
    <property type="entry name" value="Ribonuclease H-like"/>
    <property type="match status" value="1"/>
</dbReference>
<dbReference type="PANTHER" id="PTHR37984">
    <property type="entry name" value="PROTEIN CBG26694"/>
    <property type="match status" value="1"/>
</dbReference>
<dbReference type="EnsemblMetazoa" id="AALFPA23_015510.R22553">
    <property type="protein sequence ID" value="AALFPA23_015510.P22553"/>
    <property type="gene ID" value="AALFPA23_015510"/>
</dbReference>